<name>A0ABW9I0C3_9ACTN</name>
<evidence type="ECO:0000256" key="2">
    <source>
        <dbReference type="ARBA" id="ARBA00022898"/>
    </source>
</evidence>
<protein>
    <submittedName>
        <fullName evidence="4">Cysteine synthase family protein</fullName>
        <ecNumber evidence="4">2.5.1.-</ecNumber>
    </submittedName>
</protein>
<keyword evidence="2" id="KW-0663">Pyridoxal phosphate</keyword>
<dbReference type="EC" id="2.5.1.-" evidence="4"/>
<comment type="caution">
    <text evidence="4">The sequence shown here is derived from an EMBL/GenBank/DDBJ whole genome shotgun (WGS) entry which is preliminary data.</text>
</comment>
<evidence type="ECO:0000313" key="5">
    <source>
        <dbReference type="Proteomes" id="UP001631957"/>
    </source>
</evidence>
<dbReference type="InterPro" id="IPR001926">
    <property type="entry name" value="TrpB-like_PALP"/>
</dbReference>
<dbReference type="InterPro" id="IPR036052">
    <property type="entry name" value="TrpB-like_PALP_sf"/>
</dbReference>
<comment type="cofactor">
    <cofactor evidence="1">
        <name>pyridoxal 5'-phosphate</name>
        <dbReference type="ChEBI" id="CHEBI:597326"/>
    </cofactor>
</comment>
<dbReference type="PANTHER" id="PTHR10314">
    <property type="entry name" value="CYSTATHIONINE BETA-SYNTHASE"/>
    <property type="match status" value="1"/>
</dbReference>
<proteinExistence type="predicted"/>
<sequence>MSSLSVRAPSASIVAATELPRLVRLGPNLCGAAFTLMKLLPARFMLDRAEQRGDLGPGTTVLETSSGTFALGLAMVCRLRGYPLVIVGDPAIDPALRRRLEELGTRVEICTRPSPEGGFQRARLDRLEELRAEHPRHYVPGQYHNPDNPNAYAAVAEQLSEALGSVDCLIGPVGSGGSSGGTASFLRLVQPRMRLIGVDTSPSTIFGQPDGPRAVRGLGNSLVPPNVRHTAYDEVHWAGPAEVFRATRELHARHALYMGPTSGASFLVARWYAERHPEEQVVALLPDEGHRYQDSVYRDEWLREQGVLDMPPATGPRTVQRPGDALGGWARLEWDRRTLDDVLLADPAASSPSSSPEHR</sequence>
<dbReference type="Pfam" id="PF00291">
    <property type="entry name" value="PALP"/>
    <property type="match status" value="1"/>
</dbReference>
<dbReference type="Proteomes" id="UP001631957">
    <property type="component" value="Unassembled WGS sequence"/>
</dbReference>
<keyword evidence="4" id="KW-0808">Transferase</keyword>
<accession>A0ABW9I0C3</accession>
<feature type="domain" description="Tryptophan synthase beta chain-like PALP" evidence="3">
    <location>
        <begin position="38"/>
        <end position="287"/>
    </location>
</feature>
<dbReference type="Gene3D" id="3.40.50.1100">
    <property type="match status" value="2"/>
</dbReference>
<dbReference type="InterPro" id="IPR050214">
    <property type="entry name" value="Cys_Synth/Cystath_Beta-Synth"/>
</dbReference>
<evidence type="ECO:0000256" key="1">
    <source>
        <dbReference type="ARBA" id="ARBA00001933"/>
    </source>
</evidence>
<reference evidence="4 5" key="1">
    <citation type="submission" date="2024-12" db="EMBL/GenBank/DDBJ databases">
        <title>Forecasting of Potato common scab and diversities of Pathogenic streptomyces spp. in china.</title>
        <authorList>
            <person name="Handique U."/>
            <person name="Wu J."/>
        </authorList>
    </citation>
    <scope>NUCLEOTIDE SEQUENCE [LARGE SCALE GENOMIC DNA]</scope>
    <source>
        <strain evidence="4 5">ZRIMU1530</strain>
    </source>
</reference>
<dbReference type="SUPFAM" id="SSF53686">
    <property type="entry name" value="Tryptophan synthase beta subunit-like PLP-dependent enzymes"/>
    <property type="match status" value="1"/>
</dbReference>
<gene>
    <name evidence="4" type="ORF">ACKI18_34475</name>
</gene>
<keyword evidence="5" id="KW-1185">Reference proteome</keyword>
<organism evidence="4 5">
    <name type="scientific">Streptomyces niveiscabiei</name>
    <dbReference type="NCBI Taxonomy" id="164115"/>
    <lineage>
        <taxon>Bacteria</taxon>
        <taxon>Bacillati</taxon>
        <taxon>Actinomycetota</taxon>
        <taxon>Actinomycetes</taxon>
        <taxon>Kitasatosporales</taxon>
        <taxon>Streptomycetaceae</taxon>
        <taxon>Streptomyces</taxon>
    </lineage>
</organism>
<dbReference type="EMBL" id="JBJVNI010000022">
    <property type="protein sequence ID" value="MFM9613779.1"/>
    <property type="molecule type" value="Genomic_DNA"/>
</dbReference>
<evidence type="ECO:0000313" key="4">
    <source>
        <dbReference type="EMBL" id="MFM9613779.1"/>
    </source>
</evidence>
<evidence type="ECO:0000259" key="3">
    <source>
        <dbReference type="Pfam" id="PF00291"/>
    </source>
</evidence>
<dbReference type="RefSeq" id="WP_055718013.1">
    <property type="nucleotide sequence ID" value="NZ_JBJVNI010000022.1"/>
</dbReference>
<dbReference type="CDD" id="cd01561">
    <property type="entry name" value="CBS_like"/>
    <property type="match status" value="1"/>
</dbReference>
<dbReference type="GO" id="GO:0016740">
    <property type="term" value="F:transferase activity"/>
    <property type="evidence" value="ECO:0007669"/>
    <property type="project" value="UniProtKB-KW"/>
</dbReference>